<feature type="transmembrane region" description="Helical" evidence="10">
    <location>
        <begin position="128"/>
        <end position="150"/>
    </location>
</feature>
<feature type="transmembrane region" description="Helical" evidence="10">
    <location>
        <begin position="70"/>
        <end position="98"/>
    </location>
</feature>
<dbReference type="EMBL" id="AP014523">
    <property type="protein sequence ID" value="BAO97801.1"/>
    <property type="molecule type" value="Genomic_DNA"/>
</dbReference>
<dbReference type="RefSeq" id="WP_000883698.1">
    <property type="nucleotide sequence ID" value="NZ_AP014523.1"/>
</dbReference>
<keyword evidence="11" id="KW-0282">Flagellum</keyword>
<dbReference type="AlphaFoldDB" id="A0A060Q096"/>
<evidence type="ECO:0000256" key="5">
    <source>
        <dbReference type="ARBA" id="ARBA00022692"/>
    </source>
</evidence>
<evidence type="ECO:0000256" key="8">
    <source>
        <dbReference type="ARBA" id="ARBA00023143"/>
    </source>
</evidence>
<keyword evidence="11" id="KW-0966">Cell projection</keyword>
<dbReference type="PANTHER" id="PTHR30065:SF8">
    <property type="entry name" value="FLAGELLAR BIOSYNTHETIC PROTEIN FLIR"/>
    <property type="match status" value="1"/>
</dbReference>
<protein>
    <recommendedName>
        <fullName evidence="3 9">Flagellar biosynthetic protein FliR</fullName>
    </recommendedName>
</protein>
<keyword evidence="7 10" id="KW-0472">Membrane</keyword>
<dbReference type="GO" id="GO:0006605">
    <property type="term" value="P:protein targeting"/>
    <property type="evidence" value="ECO:0007669"/>
    <property type="project" value="UniProtKB-UniRule"/>
</dbReference>
<evidence type="ECO:0000313" key="12">
    <source>
        <dbReference type="Proteomes" id="UP000031662"/>
    </source>
</evidence>
<dbReference type="GO" id="GO:0044780">
    <property type="term" value="P:bacterial-type flagellum assembly"/>
    <property type="evidence" value="ECO:0007669"/>
    <property type="project" value="UniProtKB-UniRule"/>
</dbReference>
<evidence type="ECO:0000256" key="9">
    <source>
        <dbReference type="NCBIfam" id="TIGR01400"/>
    </source>
</evidence>
<dbReference type="PANTHER" id="PTHR30065">
    <property type="entry name" value="FLAGELLAR BIOSYNTHETIC PROTEIN FLIR"/>
    <property type="match status" value="1"/>
</dbReference>
<reference evidence="11 12" key="1">
    <citation type="submission" date="2013-11" db="EMBL/GenBank/DDBJ databases">
        <title>Estimation of Helicobacter pylori bacteriophage ecology using H. pylori isolates.</title>
        <authorList>
            <person name="Uchiyama J."/>
            <person name="Takemura-Uchiyama I."/>
            <person name="Ujihara T."/>
            <person name="Matsuzaki S."/>
        </authorList>
    </citation>
    <scope>NUCLEOTIDE SEQUENCE [LARGE SCALE GENOMIC DNA]</scope>
    <source>
        <strain evidence="11 12">NY40</strain>
    </source>
</reference>
<feature type="transmembrane region" description="Helical" evidence="10">
    <location>
        <begin position="213"/>
        <end position="236"/>
    </location>
</feature>
<evidence type="ECO:0000256" key="2">
    <source>
        <dbReference type="ARBA" id="ARBA00009772"/>
    </source>
</evidence>
<comment type="subcellular location">
    <subcellularLocation>
        <location evidence="10">Cell membrane</location>
        <topology evidence="10">Multi-pass membrane protein</topology>
    </subcellularLocation>
    <subcellularLocation>
        <location evidence="10">Bacterial flagellum basal body</location>
    </subcellularLocation>
</comment>
<keyword evidence="4 10" id="KW-1003">Cell membrane</keyword>
<evidence type="ECO:0000256" key="1">
    <source>
        <dbReference type="ARBA" id="ARBA00002578"/>
    </source>
</evidence>
<evidence type="ECO:0000256" key="4">
    <source>
        <dbReference type="ARBA" id="ARBA00022475"/>
    </source>
</evidence>
<evidence type="ECO:0000256" key="7">
    <source>
        <dbReference type="ARBA" id="ARBA00023136"/>
    </source>
</evidence>
<dbReference type="PRINTS" id="PR00953">
    <property type="entry name" value="TYPE3IMRPROT"/>
</dbReference>
<dbReference type="GO" id="GO:0009425">
    <property type="term" value="C:bacterial-type flagellum basal body"/>
    <property type="evidence" value="ECO:0007669"/>
    <property type="project" value="UniProtKB-SubCell"/>
</dbReference>
<feature type="transmembrane region" description="Helical" evidence="10">
    <location>
        <begin position="175"/>
        <end position="201"/>
    </location>
</feature>
<gene>
    <name evidence="11" type="ORF">NY40_0789</name>
</gene>
<evidence type="ECO:0000313" key="11">
    <source>
        <dbReference type="EMBL" id="BAO97801.1"/>
    </source>
</evidence>
<dbReference type="GO" id="GO:0005886">
    <property type="term" value="C:plasma membrane"/>
    <property type="evidence" value="ECO:0007669"/>
    <property type="project" value="UniProtKB-SubCell"/>
</dbReference>
<keyword evidence="5 10" id="KW-0812">Transmembrane</keyword>
<dbReference type="Pfam" id="PF01311">
    <property type="entry name" value="Bac_export_1"/>
    <property type="match status" value="1"/>
</dbReference>
<proteinExistence type="inferred from homology"/>
<evidence type="ECO:0000256" key="10">
    <source>
        <dbReference type="RuleBase" id="RU362071"/>
    </source>
</evidence>
<keyword evidence="6 10" id="KW-1133">Transmembrane helix</keyword>
<evidence type="ECO:0000256" key="3">
    <source>
        <dbReference type="ARBA" id="ARBA00021717"/>
    </source>
</evidence>
<dbReference type="NCBIfam" id="TIGR01400">
    <property type="entry name" value="fliR"/>
    <property type="match status" value="1"/>
</dbReference>
<name>A0A060Q096_HELPX</name>
<dbReference type="HOGENOM" id="CLU_063626_2_3_7"/>
<keyword evidence="11" id="KW-0969">Cilium</keyword>
<dbReference type="Proteomes" id="UP000031662">
    <property type="component" value="Chromosome"/>
</dbReference>
<comment type="similarity">
    <text evidence="2 10">Belongs to the FliR/MopE/SpaR family.</text>
</comment>
<keyword evidence="8 10" id="KW-0975">Bacterial flagellum</keyword>
<evidence type="ECO:0000256" key="6">
    <source>
        <dbReference type="ARBA" id="ARBA00022989"/>
    </source>
</evidence>
<organism evidence="11 12">
    <name type="scientific">Helicobacter pylori NY40</name>
    <dbReference type="NCBI Taxonomy" id="1426844"/>
    <lineage>
        <taxon>Bacteria</taxon>
        <taxon>Pseudomonadati</taxon>
        <taxon>Campylobacterota</taxon>
        <taxon>Epsilonproteobacteria</taxon>
        <taxon>Campylobacterales</taxon>
        <taxon>Helicobacteraceae</taxon>
        <taxon>Helicobacter</taxon>
    </lineage>
</organism>
<feature type="transmembrane region" description="Helical" evidence="10">
    <location>
        <begin position="40"/>
        <end position="58"/>
    </location>
</feature>
<accession>A0A060Q096</accession>
<comment type="function">
    <text evidence="1 10">Role in flagellar biosynthesis.</text>
</comment>
<dbReference type="InterPro" id="IPR002010">
    <property type="entry name" value="T3SS_IM_R"/>
</dbReference>
<dbReference type="InterPro" id="IPR006303">
    <property type="entry name" value="FliR"/>
</dbReference>
<sequence length="255" mass="28056">MLDFIQELSTPHVRDFFLLFLRVSGVLSFFPFFENHLVPLSVRGALSLYVSAIFYPTLEFSNAAYTPEGFIIACLCELFLGVCASIFLQIVFASLVFATDSISFSMGLTMASAYDPISGSQKPIIGQALLLLAILILLDLSFHHQIILFVDHSLKAVPLGQFVFEPALAKNIIKAFSHLFVIGFSMAFPILCLVLLSDIIFGMIMKTHPQFNLLAIGFPVKIAIGFVGIILIASAIMGRFKEEISLAFSAISKIF</sequence>